<accession>A0A225VCN2</accession>
<keyword evidence="3" id="KW-1185">Reference proteome</keyword>
<organism evidence="2 3">
    <name type="scientific">Phytophthora megakarya</name>
    <dbReference type="NCBI Taxonomy" id="4795"/>
    <lineage>
        <taxon>Eukaryota</taxon>
        <taxon>Sar</taxon>
        <taxon>Stramenopiles</taxon>
        <taxon>Oomycota</taxon>
        <taxon>Peronosporomycetes</taxon>
        <taxon>Peronosporales</taxon>
        <taxon>Peronosporaceae</taxon>
        <taxon>Phytophthora</taxon>
    </lineage>
</organism>
<dbReference type="Proteomes" id="UP000198211">
    <property type="component" value="Unassembled WGS sequence"/>
</dbReference>
<sequence length="173" mass="18970">MDGLYFDAASSKDYQDAALLALIADGVAFVRLLRVKTSDEQGISIFPDQVSFGTCPLHAIAMARTILNLLLETKREPIDIPLAETLAACDEDNIKTVPETSSKPRTKKRKTNEDNMKIHAYVNRIVKSASEAQTRAKPTPNMTSHSFRRSGAQHANGVATLSGQWIFDVVHGT</sequence>
<evidence type="ECO:0000256" key="1">
    <source>
        <dbReference type="SAM" id="MobiDB-lite"/>
    </source>
</evidence>
<dbReference type="AlphaFoldDB" id="A0A225VCN2"/>
<proteinExistence type="predicted"/>
<gene>
    <name evidence="2" type="ORF">PHMEG_00026232</name>
</gene>
<comment type="caution">
    <text evidence="2">The sequence shown here is derived from an EMBL/GenBank/DDBJ whole genome shotgun (WGS) entry which is preliminary data.</text>
</comment>
<dbReference type="STRING" id="4795.A0A225VCN2"/>
<dbReference type="EMBL" id="NBNE01006303">
    <property type="protein sequence ID" value="OWZ02240.1"/>
    <property type="molecule type" value="Genomic_DNA"/>
</dbReference>
<reference evidence="3" key="1">
    <citation type="submission" date="2017-03" db="EMBL/GenBank/DDBJ databases">
        <title>Phytopthora megakarya and P. palmivora, two closely related causual agents of cacao black pod achieved similar genome size and gene model numbers by different mechanisms.</title>
        <authorList>
            <person name="Ali S."/>
            <person name="Shao J."/>
            <person name="Larry D.J."/>
            <person name="Kronmiller B."/>
            <person name="Shen D."/>
            <person name="Strem M.D."/>
            <person name="Melnick R.L."/>
            <person name="Guiltinan M.J."/>
            <person name="Tyler B.M."/>
            <person name="Meinhardt L.W."/>
            <person name="Bailey B.A."/>
        </authorList>
    </citation>
    <scope>NUCLEOTIDE SEQUENCE [LARGE SCALE GENOMIC DNA]</scope>
    <source>
        <strain evidence="3">zdho120</strain>
    </source>
</reference>
<evidence type="ECO:0000313" key="2">
    <source>
        <dbReference type="EMBL" id="OWZ02240.1"/>
    </source>
</evidence>
<evidence type="ECO:0000313" key="3">
    <source>
        <dbReference type="Proteomes" id="UP000198211"/>
    </source>
</evidence>
<protein>
    <submittedName>
        <fullName evidence="2">Uncharacterized protein</fullName>
    </submittedName>
</protein>
<feature type="region of interest" description="Disordered" evidence="1">
    <location>
        <begin position="129"/>
        <end position="151"/>
    </location>
</feature>
<name>A0A225VCN2_9STRA</name>